<organism evidence="1 2">
    <name type="scientific">Vigna unguiculata</name>
    <name type="common">Cowpea</name>
    <dbReference type="NCBI Taxonomy" id="3917"/>
    <lineage>
        <taxon>Eukaryota</taxon>
        <taxon>Viridiplantae</taxon>
        <taxon>Streptophyta</taxon>
        <taxon>Embryophyta</taxon>
        <taxon>Tracheophyta</taxon>
        <taxon>Spermatophyta</taxon>
        <taxon>Magnoliopsida</taxon>
        <taxon>eudicotyledons</taxon>
        <taxon>Gunneridae</taxon>
        <taxon>Pentapetalae</taxon>
        <taxon>rosids</taxon>
        <taxon>fabids</taxon>
        <taxon>Fabales</taxon>
        <taxon>Fabaceae</taxon>
        <taxon>Papilionoideae</taxon>
        <taxon>50 kb inversion clade</taxon>
        <taxon>NPAAA clade</taxon>
        <taxon>indigoferoid/millettioid clade</taxon>
        <taxon>Phaseoleae</taxon>
        <taxon>Vigna</taxon>
    </lineage>
</organism>
<evidence type="ECO:0000313" key="1">
    <source>
        <dbReference type="EMBL" id="QCE14171.1"/>
    </source>
</evidence>
<dbReference type="EMBL" id="CP039355">
    <property type="protein sequence ID" value="QCE14171.1"/>
    <property type="molecule type" value="Genomic_DNA"/>
</dbReference>
<accession>A0A4D6NMM5</accession>
<proteinExistence type="predicted"/>
<gene>
    <name evidence="1" type="ORF">DEO72_LG11g1169</name>
</gene>
<keyword evidence="2" id="KW-1185">Reference proteome</keyword>
<dbReference type="Proteomes" id="UP000501690">
    <property type="component" value="Linkage Group LG11"/>
</dbReference>
<name>A0A4D6NMM5_VIGUN</name>
<evidence type="ECO:0000313" key="2">
    <source>
        <dbReference type="Proteomes" id="UP000501690"/>
    </source>
</evidence>
<sequence>MNKEKKLKLLKSEAKIETKEPPPMYLEIENELATRKHAETHALHFQTFNP</sequence>
<dbReference type="AlphaFoldDB" id="A0A4D6NMM5"/>
<reference evidence="1 2" key="1">
    <citation type="submission" date="2019-04" db="EMBL/GenBank/DDBJ databases">
        <title>An improved genome assembly and genetic linkage map for asparagus bean, Vigna unguiculata ssp. sesquipedialis.</title>
        <authorList>
            <person name="Xia Q."/>
            <person name="Zhang R."/>
            <person name="Dong Y."/>
        </authorList>
    </citation>
    <scope>NUCLEOTIDE SEQUENCE [LARGE SCALE GENOMIC DNA]</scope>
    <source>
        <tissue evidence="1">Leaf</tissue>
    </source>
</reference>
<protein>
    <submittedName>
        <fullName evidence="1">Uncharacterized protein</fullName>
    </submittedName>
</protein>